<feature type="transmembrane region" description="Helical" evidence="6">
    <location>
        <begin position="6"/>
        <end position="27"/>
    </location>
</feature>
<dbReference type="OrthoDB" id="9792579at2"/>
<sequence length="320" mass="34658">MQSFFVLLISAMSLYFCVLAIGGLSGLFSERVGIINIGIDGMMIMGALTYSVLARWVLKPITDANPNFSTAWFQIPLFFFSMVGGMMFSWLHGLATIKLKSDHTISGVAINALAGGLALTMVFIVSTQEKIDYAINELALSQNRVTNLWSIVSLKIFLVPIIAIAAILALKYTRWGLRLKAIGENPQAADVAGVNVNRYKWQGISISGALSGLAGAFMAQELGSTFSGNVLGMGFLALAILIMGQWRGLYIILAALGFSFIYGFTLSLQSAQWDALIPIAPYKKLFSLIPFVITLTVLAFTSRKSKAPKAAGINYDKSVR</sequence>
<keyword evidence="3 6" id="KW-0812">Transmembrane</keyword>
<dbReference type="STRING" id="512564.MCRO_0419"/>
<evidence type="ECO:0000256" key="2">
    <source>
        <dbReference type="ARBA" id="ARBA00022475"/>
    </source>
</evidence>
<reference key="2">
    <citation type="submission" date="2010-03" db="EMBL/GenBank/DDBJ databases">
        <authorList>
            <person name="Ma Z."/>
            <person name="Wang X."/>
            <person name="Liu H."/>
        </authorList>
    </citation>
    <scope>NUCLEOTIDE SEQUENCE</scope>
    <source>
        <strain>MP145</strain>
    </source>
</reference>
<feature type="transmembrane region" description="Helical" evidence="6">
    <location>
        <begin position="225"/>
        <end position="242"/>
    </location>
</feature>
<feature type="transmembrane region" description="Helical" evidence="6">
    <location>
        <begin position="285"/>
        <end position="301"/>
    </location>
</feature>
<accession>D5E5K8</accession>
<feature type="transmembrane region" description="Helical" evidence="6">
    <location>
        <begin position="34"/>
        <end position="53"/>
    </location>
</feature>
<dbReference type="Proteomes" id="UP000001845">
    <property type="component" value="Chromosome"/>
</dbReference>
<feature type="transmembrane region" description="Helical" evidence="6">
    <location>
        <begin position="249"/>
        <end position="265"/>
    </location>
</feature>
<dbReference type="InterPro" id="IPR037294">
    <property type="entry name" value="ABC_BtuC-like"/>
</dbReference>
<name>D5E5K8_MYCCM</name>
<dbReference type="AlphaFoldDB" id="D5E5K8"/>
<dbReference type="CDD" id="cd06580">
    <property type="entry name" value="TM_PBP1_transp_TpRbsC_like"/>
    <property type="match status" value="1"/>
</dbReference>
<dbReference type="KEGG" id="mcd:MCRO_0419"/>
<feature type="transmembrane region" description="Helical" evidence="6">
    <location>
        <begin position="107"/>
        <end position="128"/>
    </location>
</feature>
<comment type="subcellular location">
    <subcellularLocation>
        <location evidence="1">Cell membrane</location>
        <topology evidence="1">Multi-pass membrane protein</topology>
    </subcellularLocation>
</comment>
<dbReference type="GO" id="GO:0005886">
    <property type="term" value="C:plasma membrane"/>
    <property type="evidence" value="ECO:0007669"/>
    <property type="project" value="UniProtKB-SubCell"/>
</dbReference>
<evidence type="ECO:0000313" key="8">
    <source>
        <dbReference type="Proteomes" id="UP000001845"/>
    </source>
</evidence>
<dbReference type="eggNOG" id="COG1079">
    <property type="taxonomic scope" value="Bacteria"/>
</dbReference>
<gene>
    <name evidence="7" type="ordered locus">MCRO_0419</name>
</gene>
<keyword evidence="5 6" id="KW-0472">Membrane</keyword>
<dbReference type="PANTHER" id="PTHR43370">
    <property type="entry name" value="SUGAR ABC TRANSPORTER INTEGRAL MEMBRANE PROTEIN-RELATED"/>
    <property type="match status" value="1"/>
</dbReference>
<dbReference type="GO" id="GO:0022857">
    <property type="term" value="F:transmembrane transporter activity"/>
    <property type="evidence" value="ECO:0007669"/>
    <property type="project" value="InterPro"/>
</dbReference>
<proteinExistence type="predicted"/>
<dbReference type="EMBL" id="CP001991">
    <property type="protein sequence ID" value="ADE19376.1"/>
    <property type="molecule type" value="Genomic_DNA"/>
</dbReference>
<feature type="transmembrane region" description="Helical" evidence="6">
    <location>
        <begin position="148"/>
        <end position="170"/>
    </location>
</feature>
<evidence type="ECO:0000256" key="6">
    <source>
        <dbReference type="SAM" id="Phobius"/>
    </source>
</evidence>
<keyword evidence="2" id="KW-1003">Cell membrane</keyword>
<evidence type="ECO:0000256" key="1">
    <source>
        <dbReference type="ARBA" id="ARBA00004651"/>
    </source>
</evidence>
<evidence type="ECO:0000256" key="5">
    <source>
        <dbReference type="ARBA" id="ARBA00023136"/>
    </source>
</evidence>
<dbReference type="RefSeq" id="WP_013054153.1">
    <property type="nucleotide sequence ID" value="NC_014014.1"/>
</dbReference>
<keyword evidence="8" id="KW-1185">Reference proteome</keyword>
<evidence type="ECO:0000256" key="3">
    <source>
        <dbReference type="ARBA" id="ARBA00022692"/>
    </source>
</evidence>
<keyword evidence="4 6" id="KW-1133">Transmembrane helix</keyword>
<organism evidence="7 8">
    <name type="scientific">Mycoplasma crocodyli (strain ATCC 51981 / MP145)</name>
    <dbReference type="NCBI Taxonomy" id="512564"/>
    <lineage>
        <taxon>Bacteria</taxon>
        <taxon>Bacillati</taxon>
        <taxon>Mycoplasmatota</taxon>
        <taxon>Mollicutes</taxon>
        <taxon>Mycoplasmataceae</taxon>
        <taxon>Mycoplasma</taxon>
    </lineage>
</organism>
<evidence type="ECO:0000256" key="4">
    <source>
        <dbReference type="ARBA" id="ARBA00022989"/>
    </source>
</evidence>
<dbReference type="InterPro" id="IPR001851">
    <property type="entry name" value="ABC_transp_permease"/>
</dbReference>
<evidence type="ECO:0000313" key="7">
    <source>
        <dbReference type="EMBL" id="ADE19376.1"/>
    </source>
</evidence>
<reference evidence="8" key="1">
    <citation type="submission" date="2010-03" db="EMBL/GenBank/DDBJ databases">
        <title>The complete genome of Mycoplasma crocodyli MP145.</title>
        <authorList>
            <person name="Glass J.I."/>
            <person name="Durkin A.S."/>
            <person name="Hostetler J."/>
            <person name="Jackson J."/>
            <person name="Johnson J."/>
            <person name="May M.A."/>
            <person name="Paralanov V."/>
            <person name="Radune D."/>
            <person name="Szczypinski B."/>
            <person name="Brown D.R."/>
        </authorList>
    </citation>
    <scope>NUCLEOTIDE SEQUENCE [LARGE SCALE GENOMIC DNA]</scope>
    <source>
        <strain evidence="8">ATCC 51981 / MP145</strain>
    </source>
</reference>
<dbReference type="HOGENOM" id="CLU_040769_1_2_14"/>
<dbReference type="PANTHER" id="PTHR43370:SF1">
    <property type="entry name" value="GUANOSINE ABC TRANSPORTER PERMEASE PROTEIN NUPQ"/>
    <property type="match status" value="1"/>
</dbReference>
<feature type="transmembrane region" description="Helical" evidence="6">
    <location>
        <begin position="73"/>
        <end position="95"/>
    </location>
</feature>
<reference evidence="7 8" key="3">
    <citation type="journal article" date="2011" name="J. Bacteriol.">
        <title>Genome sequences of Mycoplasma alligatoris A21JP2T and Mycoplasma crocodyli MP145T.</title>
        <authorList>
            <person name="Brown D.R."/>
            <person name="Farmerie W.G."/>
            <person name="May M."/>
            <person name="Benders G.A."/>
            <person name="Durkin A.S."/>
            <person name="Hlavinka K."/>
            <person name="Hostetler J."/>
            <person name="Jackson J."/>
            <person name="Johnson J."/>
            <person name="Miller R.H."/>
            <person name="Paralanov V."/>
            <person name="Radune D."/>
            <person name="Szczypinski B."/>
            <person name="Glass J.I."/>
        </authorList>
    </citation>
    <scope>NUCLEOTIDE SEQUENCE [LARGE SCALE GENOMIC DNA]</scope>
    <source>
        <strain evidence="8">ATCC 51981 / MP145</strain>
    </source>
</reference>
<dbReference type="Pfam" id="PF02653">
    <property type="entry name" value="BPD_transp_2"/>
    <property type="match status" value="1"/>
</dbReference>
<protein>
    <submittedName>
        <fullName evidence="7">Sugar ABC transporter, permease</fullName>
    </submittedName>
</protein>
<dbReference type="Gene3D" id="1.10.3470.10">
    <property type="entry name" value="ABC transporter involved in vitamin B12 uptake, BtuC"/>
    <property type="match status" value="1"/>
</dbReference>